<dbReference type="KEGG" id="vg:12979006"/>
<evidence type="ECO:0000313" key="2">
    <source>
        <dbReference type="Proteomes" id="UP000002880"/>
    </source>
</evidence>
<name>I2GUC6_9CAUD</name>
<protein>
    <submittedName>
        <fullName evidence="1">Uncharacterized protein</fullName>
    </submittedName>
</protein>
<dbReference type="OrthoDB" id="8611at10239"/>
<dbReference type="Proteomes" id="UP000002880">
    <property type="component" value="Segment"/>
</dbReference>
<keyword evidence="2" id="KW-1185">Reference proteome</keyword>
<dbReference type="RefSeq" id="YP_006383769.1">
    <property type="nucleotide sequence ID" value="NC_017984.1"/>
</dbReference>
<dbReference type="GeneID" id="12979006"/>
<sequence>MAINGKAKDLTGQVFGYWTVLNRDYNKNKHGHRMYLCRCICGKEKILRGSMLISGGSISCGCKTAGKHGKTHGMTNNYTYRSWIAMRTRCMNFMDSRFPQYGGKGIKVCDSWAESFEEFYKDMGDRPYNTTIDRIDNSKGYFKDNCRWATPMEQTLNRDETVWLTYKGETMCMTHLCEKFGMSRVMLKDRLKKGMSLEEAIEYPRQKPRYKITLNGISMKKMDFIKHHGLGATTIARLEKSGLSLLDSIKVCLDRKSISSDDLVVEYF</sequence>
<evidence type="ECO:0000313" key="1">
    <source>
        <dbReference type="EMBL" id="CCH57727.1"/>
    </source>
</evidence>
<proteinExistence type="predicted"/>
<organism evidence="1 2">
    <name type="scientific">Acinetobacter phage AP22</name>
    <dbReference type="NCBI Taxonomy" id="1187128"/>
    <lineage>
        <taxon>Viruses</taxon>
        <taxon>Duplodnaviria</taxon>
        <taxon>Heunggongvirae</taxon>
        <taxon>Uroviricota</taxon>
        <taxon>Caudoviricetes</taxon>
        <taxon>Obolenskvirus</taxon>
        <taxon>Obolenskvirus AP22</taxon>
    </lineage>
</organism>
<reference evidence="1 2" key="1">
    <citation type="submission" date="2012-05" db="EMBL/GenBank/DDBJ databases">
        <title>The genome sequence of bacteriophage AP22 lytic for Acinetobacter baumannii.</title>
        <authorList>
            <person name="Volozhantsev N.V."/>
            <person name="Popova A.V."/>
            <person name="Bogun A.G."/>
        </authorList>
    </citation>
    <scope>NUCLEOTIDE SEQUENCE [LARGE SCALE GENOMIC DNA]</scope>
</reference>
<reference evidence="1 2" key="2">
    <citation type="submission" date="2012-05" db="EMBL/GenBank/DDBJ databases">
        <authorList>
            <person name="Volozhantsev N."/>
        </authorList>
    </citation>
    <scope>NUCLEOTIDE SEQUENCE [LARGE SCALE GENOMIC DNA]</scope>
</reference>
<accession>I2GUC6</accession>
<dbReference type="EMBL" id="HE806280">
    <property type="protein sequence ID" value="CCH57727.1"/>
    <property type="molecule type" value="Genomic_DNA"/>
</dbReference>